<sequence>MIVYFKIKMKKNLVKLSLMLIVAFCPLFFVSCEKNKPSQSIIEMAIGEYELVDVHWEGLPLDLDNDGVARYALLHEYKNLLGYFETNHIAIVGYKKSTEIKVEAQLAFPEYIEKNGDFKIRGH</sequence>
<proteinExistence type="predicted"/>
<organism evidence="1 2">
    <name type="scientific">Phocaeicola plebeius</name>
    <dbReference type="NCBI Taxonomy" id="310297"/>
    <lineage>
        <taxon>Bacteria</taxon>
        <taxon>Pseudomonadati</taxon>
        <taxon>Bacteroidota</taxon>
        <taxon>Bacteroidia</taxon>
        <taxon>Bacteroidales</taxon>
        <taxon>Bacteroidaceae</taxon>
        <taxon>Phocaeicola</taxon>
    </lineage>
</organism>
<dbReference type="AlphaFoldDB" id="A0A415SQU3"/>
<dbReference type="RefSeq" id="WP_118393588.1">
    <property type="nucleotide sequence ID" value="NZ_JAQDAT010000051.1"/>
</dbReference>
<comment type="caution">
    <text evidence="1">The sequence shown here is derived from an EMBL/GenBank/DDBJ whole genome shotgun (WGS) entry which is preliminary data.</text>
</comment>
<evidence type="ECO:0000313" key="2">
    <source>
        <dbReference type="Proteomes" id="UP000285109"/>
    </source>
</evidence>
<name>A0A415SQU3_9BACT</name>
<protein>
    <submittedName>
        <fullName evidence="1">Uncharacterized protein</fullName>
    </submittedName>
</protein>
<evidence type="ECO:0000313" key="1">
    <source>
        <dbReference type="EMBL" id="RHM91334.1"/>
    </source>
</evidence>
<reference evidence="1 2" key="1">
    <citation type="submission" date="2018-08" db="EMBL/GenBank/DDBJ databases">
        <title>A genome reference for cultivated species of the human gut microbiota.</title>
        <authorList>
            <person name="Zou Y."/>
            <person name="Xue W."/>
            <person name="Luo G."/>
        </authorList>
    </citation>
    <scope>NUCLEOTIDE SEQUENCE [LARGE SCALE GENOMIC DNA]</scope>
    <source>
        <strain evidence="1 2">AF31-28B-AC</strain>
    </source>
</reference>
<dbReference type="Proteomes" id="UP000285109">
    <property type="component" value="Unassembled WGS sequence"/>
</dbReference>
<dbReference type="PROSITE" id="PS51257">
    <property type="entry name" value="PROKAR_LIPOPROTEIN"/>
    <property type="match status" value="1"/>
</dbReference>
<gene>
    <name evidence="1" type="ORF">DWZ34_17270</name>
</gene>
<dbReference type="EMBL" id="QRQK01000059">
    <property type="protein sequence ID" value="RHM91334.1"/>
    <property type="molecule type" value="Genomic_DNA"/>
</dbReference>
<accession>A0A415SQU3</accession>